<evidence type="ECO:0000313" key="7">
    <source>
        <dbReference type="EMBL" id="KXA90853.1"/>
    </source>
</evidence>
<comment type="similarity">
    <text evidence="2">Belongs to the zinc-containing alcohol dehydrogenase family.</text>
</comment>
<dbReference type="Gene3D" id="3.40.50.720">
    <property type="entry name" value="NAD(P)-binding Rossmann-like Domain"/>
    <property type="match status" value="1"/>
</dbReference>
<evidence type="ECO:0000259" key="6">
    <source>
        <dbReference type="Pfam" id="PF00107"/>
    </source>
</evidence>
<accession>A0A133U9I5</accession>
<dbReference type="Proteomes" id="UP000070195">
    <property type="component" value="Unassembled WGS sequence"/>
</dbReference>
<dbReference type="EMBL" id="LHXM01000049">
    <property type="protein sequence ID" value="KXA90853.1"/>
    <property type="molecule type" value="Genomic_DNA"/>
</dbReference>
<comment type="cofactor">
    <cofactor evidence="1">
        <name>Zn(2+)</name>
        <dbReference type="ChEBI" id="CHEBI:29105"/>
    </cofactor>
</comment>
<dbReference type="AlphaFoldDB" id="A0A133U9I5"/>
<reference evidence="7 8" key="1">
    <citation type="journal article" date="2016" name="Sci. Rep.">
        <title>Metabolic traits of an uncultured archaeal lineage -MSBL1- from brine pools of the Red Sea.</title>
        <authorList>
            <person name="Mwirichia R."/>
            <person name="Alam I."/>
            <person name="Rashid M."/>
            <person name="Vinu M."/>
            <person name="Ba-Alawi W."/>
            <person name="Anthony Kamau A."/>
            <person name="Kamanda Ngugi D."/>
            <person name="Goker M."/>
            <person name="Klenk H.P."/>
            <person name="Bajic V."/>
            <person name="Stingl U."/>
        </authorList>
    </citation>
    <scope>NUCLEOTIDE SEQUENCE [LARGE SCALE GENOMIC DNA]</scope>
    <source>
        <strain evidence="7">SCGC-AAA259D18</strain>
    </source>
</reference>
<dbReference type="PATRIC" id="fig|1698262.3.peg.471"/>
<comment type="caution">
    <text evidence="7">The sequence shown here is derived from an EMBL/GenBank/DDBJ whole genome shotgun (WGS) entry which is preliminary data.</text>
</comment>
<keyword evidence="3" id="KW-0479">Metal-binding</keyword>
<dbReference type="Gene3D" id="3.90.180.10">
    <property type="entry name" value="Medium-chain alcohol dehydrogenases, catalytic domain"/>
    <property type="match status" value="1"/>
</dbReference>
<evidence type="ECO:0000256" key="1">
    <source>
        <dbReference type="ARBA" id="ARBA00001947"/>
    </source>
</evidence>
<evidence type="ECO:0000256" key="5">
    <source>
        <dbReference type="ARBA" id="ARBA00023002"/>
    </source>
</evidence>
<dbReference type="PANTHER" id="PTHR43161">
    <property type="entry name" value="SORBITOL DEHYDROGENASE"/>
    <property type="match status" value="1"/>
</dbReference>
<feature type="non-terminal residue" evidence="7">
    <location>
        <position position="1"/>
    </location>
</feature>
<organism evidence="7 8">
    <name type="scientific">candidate division MSBL1 archaeon SCGC-AAA259D18</name>
    <dbReference type="NCBI Taxonomy" id="1698262"/>
    <lineage>
        <taxon>Archaea</taxon>
        <taxon>Methanobacteriati</taxon>
        <taxon>Methanobacteriota</taxon>
        <taxon>candidate division MSBL1</taxon>
    </lineage>
</organism>
<dbReference type="SUPFAM" id="SSF51735">
    <property type="entry name" value="NAD(P)-binding Rossmann-fold domains"/>
    <property type="match status" value="1"/>
</dbReference>
<keyword evidence="8" id="KW-1185">Reference proteome</keyword>
<dbReference type="InterPro" id="IPR013149">
    <property type="entry name" value="ADH-like_C"/>
</dbReference>
<keyword evidence="4" id="KW-0862">Zinc</keyword>
<feature type="domain" description="Alcohol dehydrogenase-like C-terminal" evidence="6">
    <location>
        <begin position="1"/>
        <end position="82"/>
    </location>
</feature>
<sequence>VEEILNATQHLGPDVSFEAVGHEAVLEQALKVTRKGGTVVVVGVYEEPEAQLHVMNLVNKELTVKGSLIYCEDYEKSIELIKSGEVKVKPLITHVLPLEKAKKGFELMTEKTKPALKVLLKP</sequence>
<proteinExistence type="inferred from homology"/>
<name>A0A133U9I5_9EURY</name>
<dbReference type="InterPro" id="IPR036291">
    <property type="entry name" value="NAD(P)-bd_dom_sf"/>
</dbReference>
<dbReference type="GO" id="GO:0016491">
    <property type="term" value="F:oxidoreductase activity"/>
    <property type="evidence" value="ECO:0007669"/>
    <property type="project" value="UniProtKB-KW"/>
</dbReference>
<dbReference type="GO" id="GO:0046872">
    <property type="term" value="F:metal ion binding"/>
    <property type="evidence" value="ECO:0007669"/>
    <property type="project" value="UniProtKB-KW"/>
</dbReference>
<gene>
    <name evidence="7" type="ORF">AKJ63_02155</name>
</gene>
<protein>
    <recommendedName>
        <fullName evidence="6">Alcohol dehydrogenase-like C-terminal domain-containing protein</fullName>
    </recommendedName>
</protein>
<evidence type="ECO:0000256" key="3">
    <source>
        <dbReference type="ARBA" id="ARBA00022723"/>
    </source>
</evidence>
<dbReference type="Pfam" id="PF00107">
    <property type="entry name" value="ADH_zinc_N"/>
    <property type="match status" value="1"/>
</dbReference>
<evidence type="ECO:0000256" key="4">
    <source>
        <dbReference type="ARBA" id="ARBA00022833"/>
    </source>
</evidence>
<evidence type="ECO:0000313" key="8">
    <source>
        <dbReference type="Proteomes" id="UP000070195"/>
    </source>
</evidence>
<evidence type="ECO:0000256" key="2">
    <source>
        <dbReference type="ARBA" id="ARBA00008072"/>
    </source>
</evidence>
<keyword evidence="5" id="KW-0560">Oxidoreductase</keyword>